<accession>A0A0F3Q1V6</accession>
<organism evidence="2 3">
    <name type="scientific">Anaplasma phagocytophilum str. CRT53-1</name>
    <dbReference type="NCBI Taxonomy" id="1359157"/>
    <lineage>
        <taxon>Bacteria</taxon>
        <taxon>Pseudomonadati</taxon>
        <taxon>Pseudomonadota</taxon>
        <taxon>Alphaproteobacteria</taxon>
        <taxon>Rickettsiales</taxon>
        <taxon>Anaplasmataceae</taxon>
        <taxon>Anaplasma</taxon>
        <taxon>phagocytophilum group</taxon>
    </lineage>
</organism>
<evidence type="ECO:0000259" key="1">
    <source>
        <dbReference type="Pfam" id="PF01617"/>
    </source>
</evidence>
<protein>
    <submittedName>
        <fullName evidence="2">Surface antigen family protein</fullName>
    </submittedName>
</protein>
<dbReference type="RefSeq" id="WP_329601290.1">
    <property type="nucleotide sequence ID" value="NZ_LAOD01000016.1"/>
</dbReference>
<evidence type="ECO:0000313" key="2">
    <source>
        <dbReference type="EMBL" id="KJV86222.1"/>
    </source>
</evidence>
<reference evidence="2 3" key="1">
    <citation type="submission" date="2015-01" db="EMBL/GenBank/DDBJ databases">
        <title>Genome Sequencing of Rickettsiales.</title>
        <authorList>
            <person name="Daugherty S.C."/>
            <person name="Su Q."/>
            <person name="Abolude K."/>
            <person name="Beier-Sexton M."/>
            <person name="Carlyon J.A."/>
            <person name="Carter R."/>
            <person name="Day N.P."/>
            <person name="Dumler S.J."/>
            <person name="Dyachenko V."/>
            <person name="Godinez A."/>
            <person name="Kurtti T.J."/>
            <person name="Lichay M."/>
            <person name="Mullins K.E."/>
            <person name="Ott S."/>
            <person name="Pappas-Brown V."/>
            <person name="Paris D.H."/>
            <person name="Patel P."/>
            <person name="Richards A.L."/>
            <person name="Sadzewicz L."/>
            <person name="Sears K."/>
            <person name="Seidman D."/>
            <person name="Sengamalay N."/>
            <person name="Stenos J."/>
            <person name="Tallon L.J."/>
            <person name="Vincent G."/>
            <person name="Fraser C.M."/>
            <person name="Munderloh U."/>
            <person name="Dunning-Hotopp J.C."/>
        </authorList>
    </citation>
    <scope>NUCLEOTIDE SEQUENCE [LARGE SCALE GENOMIC DNA]</scope>
    <source>
        <strain evidence="2 3">CRT53-1</strain>
    </source>
</reference>
<dbReference type="SUPFAM" id="SSF56925">
    <property type="entry name" value="OMPA-like"/>
    <property type="match status" value="1"/>
</dbReference>
<dbReference type="Gene3D" id="2.40.160.20">
    <property type="match status" value="1"/>
</dbReference>
<name>A0A0F3Q1V6_ANAPH</name>
<comment type="caution">
    <text evidence="2">The sequence shown here is derived from an EMBL/GenBank/DDBJ whole genome shotgun (WGS) entry which is preliminary data.</text>
</comment>
<dbReference type="FunFam" id="2.40.160.20:FF:000014">
    <property type="entry name" value="Outer membrane protein, MSP2 family"/>
    <property type="match status" value="1"/>
</dbReference>
<dbReference type="InterPro" id="IPR002566">
    <property type="entry name" value="Msp4_OMP-like"/>
</dbReference>
<dbReference type="InterPro" id="IPR011250">
    <property type="entry name" value="OMP/PagP_B-barrel"/>
</dbReference>
<sequence length="450" mass="49810">MGRLRKGPSVLGVRYMSAKNYNNLFLGSIMMSLAVLITCQGAQARGAEKSTFELRKPQYFYVGLDYSPAFSNIRDFTIQESSGETKAIYPYISEEKDIILKANRFDWNMPNPRIGFKNSMLMAAGNSIGYAMGGMRLEIEVSHQHFKSQGRYIGNKKEEESDTIYLLAKELGHSAVTEKTEDLISALTKVKGEDIVRFANALEKARPDIAKKICRTRSIPGGKNYGKYNTYTSWFKDTNNLTALCGDIGGNSNKQEHHNMIQNSFKDFARETLVGESTNWPTTTGDNVRGNDNAKALADELITLLSREEKITVAGLMANTIEGGEVVDIGAISSTSVMVNVCYDFLSKEVSIVPYGCMGLGSNFVGIVKGHLTPKPAYRVKAGVSYRLSSGIDIFAAGFYHRVFGSTEYTDIPVEYLIDDVSPYGRTKETAMANFRMSYAGGEFGMRFAF</sequence>
<gene>
    <name evidence="2" type="ORF">APHCRT_0784</name>
</gene>
<dbReference type="PATRIC" id="fig|1359157.3.peg.488"/>
<proteinExistence type="predicted"/>
<dbReference type="Pfam" id="PF01617">
    <property type="entry name" value="Surface_Ag_2"/>
    <property type="match status" value="1"/>
</dbReference>
<dbReference type="Proteomes" id="UP000033722">
    <property type="component" value="Unassembled WGS sequence"/>
</dbReference>
<evidence type="ECO:0000313" key="3">
    <source>
        <dbReference type="Proteomes" id="UP000033722"/>
    </source>
</evidence>
<dbReference type="EMBL" id="LAOD01000016">
    <property type="protein sequence ID" value="KJV86222.1"/>
    <property type="molecule type" value="Genomic_DNA"/>
</dbReference>
<dbReference type="AlphaFoldDB" id="A0A0F3Q1V6"/>
<feature type="domain" description="Msp4/OMP-like" evidence="1">
    <location>
        <begin position="59"/>
        <end position="450"/>
    </location>
</feature>